<keyword evidence="6" id="KW-0175">Coiled coil</keyword>
<dbReference type="GO" id="GO:0003700">
    <property type="term" value="F:DNA-binding transcription factor activity"/>
    <property type="evidence" value="ECO:0007669"/>
    <property type="project" value="InterPro"/>
</dbReference>
<dbReference type="Proteomes" id="UP000012488">
    <property type="component" value="Chromosome"/>
</dbReference>
<proteinExistence type="predicted"/>
<dbReference type="InterPro" id="IPR009061">
    <property type="entry name" value="DNA-bd_dom_put_sf"/>
</dbReference>
<sequence length="156" mass="17469">MSAVVLTIGEAARRTGVSAKMIRWYETTGLLPPARRSEAGYRHYGEADLHTLRFIRRARDLGFSVDAIADLLALWHDRARPSAGVKAIAREQIADLRRRITELEGMARTLERLAEACCGDDRPDCPILDDLAAPDRPLQPRRRPARGLSERGRRAS</sequence>
<keyword evidence="4" id="KW-0238">DNA-binding</keyword>
<evidence type="ECO:0000313" key="10">
    <source>
        <dbReference type="Proteomes" id="UP000012488"/>
    </source>
</evidence>
<name>A0A6B9FJ40_9HYPH</name>
<evidence type="ECO:0000256" key="2">
    <source>
        <dbReference type="ARBA" id="ARBA00022490"/>
    </source>
</evidence>
<protein>
    <submittedName>
        <fullName evidence="9">Cu(I)-responsive transcriptional regulator</fullName>
    </submittedName>
</protein>
<reference evidence="9 10" key="2">
    <citation type="journal article" date="2013" name="Genome Announc.">
        <title>Draft Genome Sequence of Methylobacterium mesophilicum Strain SR1.6/6, Isolated from Citrus sinensis.</title>
        <authorList>
            <person name="Marinho Almeida D."/>
            <person name="Dini-Andreote F."/>
            <person name="Camargo Neves A.A."/>
            <person name="Juca Ramos R.T."/>
            <person name="Andreote F.D."/>
            <person name="Carneiro A.R."/>
            <person name="Oliveira de Souza Lima A."/>
            <person name="Caracciolo Gomes de Sa P.H."/>
            <person name="Ribeiro Barbosa M.S."/>
            <person name="Araujo W.L."/>
            <person name="Silva A."/>
        </authorList>
    </citation>
    <scope>NUCLEOTIDE SEQUENCE [LARGE SCALE GENOMIC DNA]</scope>
    <source>
        <strain evidence="9 10">SR1.6/6</strain>
    </source>
</reference>
<reference evidence="9 10" key="1">
    <citation type="journal article" date="2012" name="Genet. Mol. Biol.">
        <title>Analysis of 16S rRNA and mxaF genes revealing insights into Methylobacterium niche-specific plant association.</title>
        <authorList>
            <person name="Dourado M.N."/>
            <person name="Andreote F.D."/>
            <person name="Dini-Andreote F."/>
            <person name="Conti R."/>
            <person name="Araujo J.M."/>
            <person name="Araujo W.L."/>
        </authorList>
    </citation>
    <scope>NUCLEOTIDE SEQUENCE [LARGE SCALE GENOMIC DNA]</scope>
    <source>
        <strain evidence="9 10">SR1.6/6</strain>
    </source>
</reference>
<feature type="domain" description="HTH merR-type" evidence="8">
    <location>
        <begin position="5"/>
        <end position="74"/>
    </location>
</feature>
<dbReference type="CDD" id="cd01108">
    <property type="entry name" value="HTH_CueR"/>
    <property type="match status" value="1"/>
</dbReference>
<keyword evidence="3" id="KW-0805">Transcription regulation</keyword>
<evidence type="ECO:0000259" key="8">
    <source>
        <dbReference type="PROSITE" id="PS50937"/>
    </source>
</evidence>
<evidence type="ECO:0000256" key="6">
    <source>
        <dbReference type="SAM" id="Coils"/>
    </source>
</evidence>
<dbReference type="GO" id="GO:0045893">
    <property type="term" value="P:positive regulation of DNA-templated transcription"/>
    <property type="evidence" value="ECO:0007669"/>
    <property type="project" value="InterPro"/>
</dbReference>
<evidence type="ECO:0000256" key="3">
    <source>
        <dbReference type="ARBA" id="ARBA00023015"/>
    </source>
</evidence>
<dbReference type="InterPro" id="IPR000551">
    <property type="entry name" value="MerR-type_HTH_dom"/>
</dbReference>
<dbReference type="PROSITE" id="PS50937">
    <property type="entry name" value="HTH_MERR_2"/>
    <property type="match status" value="1"/>
</dbReference>
<dbReference type="KEGG" id="mmes:MMSR116_03815"/>
<dbReference type="NCBIfam" id="TIGR02044">
    <property type="entry name" value="CueR"/>
    <property type="match status" value="1"/>
</dbReference>
<dbReference type="Gene3D" id="1.10.1660.10">
    <property type="match status" value="1"/>
</dbReference>
<dbReference type="InterPro" id="IPR047057">
    <property type="entry name" value="MerR_fam"/>
</dbReference>
<dbReference type="AlphaFoldDB" id="A0A6B9FJ40"/>
<dbReference type="PRINTS" id="PR00040">
    <property type="entry name" value="HTHMERR"/>
</dbReference>
<dbReference type="GO" id="GO:0005737">
    <property type="term" value="C:cytoplasm"/>
    <property type="evidence" value="ECO:0007669"/>
    <property type="project" value="UniProtKB-SubCell"/>
</dbReference>
<dbReference type="RefSeq" id="WP_010683662.1">
    <property type="nucleotide sequence ID" value="NZ_CP043538.1"/>
</dbReference>
<accession>A0A6B9FJ40</accession>
<dbReference type="SMART" id="SM00422">
    <property type="entry name" value="HTH_MERR"/>
    <property type="match status" value="1"/>
</dbReference>
<dbReference type="GO" id="GO:0003677">
    <property type="term" value="F:DNA binding"/>
    <property type="evidence" value="ECO:0007669"/>
    <property type="project" value="UniProtKB-KW"/>
</dbReference>
<dbReference type="PANTHER" id="PTHR30204:SF94">
    <property type="entry name" value="HEAVY METAL-DEPENDENT TRANSCRIPTIONAL REGULATOR HI_0293-RELATED"/>
    <property type="match status" value="1"/>
</dbReference>
<dbReference type="Pfam" id="PF13411">
    <property type="entry name" value="MerR_1"/>
    <property type="match status" value="1"/>
</dbReference>
<keyword evidence="2" id="KW-0963">Cytoplasm</keyword>
<dbReference type="GO" id="GO:0005507">
    <property type="term" value="F:copper ion binding"/>
    <property type="evidence" value="ECO:0007669"/>
    <property type="project" value="InterPro"/>
</dbReference>
<evidence type="ECO:0000313" key="9">
    <source>
        <dbReference type="EMBL" id="QGY01124.1"/>
    </source>
</evidence>
<dbReference type="OrthoDB" id="9802944at2"/>
<dbReference type="EMBL" id="CP043538">
    <property type="protein sequence ID" value="QGY01124.1"/>
    <property type="molecule type" value="Genomic_DNA"/>
</dbReference>
<evidence type="ECO:0000256" key="7">
    <source>
        <dbReference type="SAM" id="MobiDB-lite"/>
    </source>
</evidence>
<feature type="coiled-coil region" evidence="6">
    <location>
        <begin position="86"/>
        <end position="113"/>
    </location>
</feature>
<evidence type="ECO:0000256" key="4">
    <source>
        <dbReference type="ARBA" id="ARBA00023125"/>
    </source>
</evidence>
<dbReference type="SUPFAM" id="SSF46955">
    <property type="entry name" value="Putative DNA-binding domain"/>
    <property type="match status" value="1"/>
</dbReference>
<feature type="region of interest" description="Disordered" evidence="7">
    <location>
        <begin position="129"/>
        <end position="156"/>
    </location>
</feature>
<comment type="subcellular location">
    <subcellularLocation>
        <location evidence="1">Cytoplasm</location>
    </subcellularLocation>
</comment>
<gene>
    <name evidence="9" type="primary">cueR</name>
    <name evidence="9" type="ORF">MMSR116_03815</name>
</gene>
<organism evidence="9 10">
    <name type="scientific">Methylobacterium mesophilicum SR1.6/6</name>
    <dbReference type="NCBI Taxonomy" id="908290"/>
    <lineage>
        <taxon>Bacteria</taxon>
        <taxon>Pseudomonadati</taxon>
        <taxon>Pseudomonadota</taxon>
        <taxon>Alphaproteobacteria</taxon>
        <taxon>Hyphomicrobiales</taxon>
        <taxon>Methylobacteriaceae</taxon>
        <taxon>Methylobacterium</taxon>
    </lineage>
</organism>
<dbReference type="PANTHER" id="PTHR30204">
    <property type="entry name" value="REDOX-CYCLING DRUG-SENSING TRANSCRIPTIONAL ACTIVATOR SOXR"/>
    <property type="match status" value="1"/>
</dbReference>
<evidence type="ECO:0000256" key="5">
    <source>
        <dbReference type="ARBA" id="ARBA00023163"/>
    </source>
</evidence>
<keyword evidence="5" id="KW-0804">Transcription</keyword>
<dbReference type="InterPro" id="IPR011789">
    <property type="entry name" value="CueR"/>
</dbReference>
<evidence type="ECO:0000256" key="1">
    <source>
        <dbReference type="ARBA" id="ARBA00004496"/>
    </source>
</evidence>
<dbReference type="PROSITE" id="PS00552">
    <property type="entry name" value="HTH_MERR_1"/>
    <property type="match status" value="1"/>
</dbReference>